<reference evidence="3" key="3">
    <citation type="submission" date="2025-09" db="UniProtKB">
        <authorList>
            <consortium name="Ensembl"/>
        </authorList>
    </citation>
    <scope>IDENTIFICATION</scope>
</reference>
<dbReference type="GeneTree" id="ENSGT00390000011152"/>
<evidence type="ECO:0000256" key="1">
    <source>
        <dbReference type="SAM" id="Coils"/>
    </source>
</evidence>
<name>H2ZW09_LATCH</name>
<gene>
    <name evidence="3" type="primary">KIAA1328</name>
</gene>
<dbReference type="EMBL" id="AFYH01026381">
    <property type="status" value="NOT_ANNOTATED_CDS"/>
    <property type="molecule type" value="Genomic_DNA"/>
</dbReference>
<dbReference type="Ensembl" id="ENSLACT00000001593.2">
    <property type="protein sequence ID" value="ENSLACP00000001580.2"/>
    <property type="gene ID" value="ENSLACG00000001410.2"/>
</dbReference>
<dbReference type="CTD" id="57536"/>
<dbReference type="OrthoDB" id="5972940at2759"/>
<keyword evidence="1" id="KW-0175">Coiled coil</keyword>
<dbReference type="FunCoup" id="H2ZW09">
    <property type="interactions" value="1465"/>
</dbReference>
<reference evidence="3" key="2">
    <citation type="submission" date="2025-08" db="UniProtKB">
        <authorList>
            <consortium name="Ensembl"/>
        </authorList>
    </citation>
    <scope>IDENTIFICATION</scope>
</reference>
<dbReference type="EMBL" id="AFYH01026379">
    <property type="status" value="NOT_ANNOTATED_CDS"/>
    <property type="molecule type" value="Genomic_DNA"/>
</dbReference>
<evidence type="ECO:0000313" key="4">
    <source>
        <dbReference type="Proteomes" id="UP000008672"/>
    </source>
</evidence>
<dbReference type="EMBL" id="AFYH01026384">
    <property type="status" value="NOT_ANNOTATED_CDS"/>
    <property type="molecule type" value="Genomic_DNA"/>
</dbReference>
<dbReference type="Pfam" id="PF15369">
    <property type="entry name" value="KIAA1328"/>
    <property type="match status" value="1"/>
</dbReference>
<proteinExistence type="predicted"/>
<dbReference type="KEGG" id="lcm:102357851"/>
<organism evidence="3 4">
    <name type="scientific">Latimeria chalumnae</name>
    <name type="common">Coelacanth</name>
    <dbReference type="NCBI Taxonomy" id="7897"/>
    <lineage>
        <taxon>Eukaryota</taxon>
        <taxon>Metazoa</taxon>
        <taxon>Chordata</taxon>
        <taxon>Craniata</taxon>
        <taxon>Vertebrata</taxon>
        <taxon>Euteleostomi</taxon>
        <taxon>Coelacanthiformes</taxon>
        <taxon>Coelacanthidae</taxon>
        <taxon>Latimeria</taxon>
    </lineage>
</organism>
<protein>
    <submittedName>
        <fullName evidence="3">KIAA1328</fullName>
    </submittedName>
</protein>
<evidence type="ECO:0000256" key="2">
    <source>
        <dbReference type="SAM" id="MobiDB-lite"/>
    </source>
</evidence>
<dbReference type="Proteomes" id="UP000008672">
    <property type="component" value="Unassembled WGS sequence"/>
</dbReference>
<dbReference type="EMBL" id="AFYH01026386">
    <property type="status" value="NOT_ANNOTATED_CDS"/>
    <property type="molecule type" value="Genomic_DNA"/>
</dbReference>
<evidence type="ECO:0000313" key="3">
    <source>
        <dbReference type="Ensembl" id="ENSLACP00000001580.2"/>
    </source>
</evidence>
<feature type="coiled-coil region" evidence="1">
    <location>
        <begin position="90"/>
        <end position="159"/>
    </location>
</feature>
<dbReference type="RefSeq" id="XP_005990617.1">
    <property type="nucleotide sequence ID" value="XM_005990555.3"/>
</dbReference>
<dbReference type="PANTHER" id="PTHR28375:SF1">
    <property type="entry name" value="PROTEIN HINDERIN"/>
    <property type="match status" value="1"/>
</dbReference>
<dbReference type="GeneID" id="102357851"/>
<keyword evidence="4" id="KW-1185">Reference proteome</keyword>
<dbReference type="EMBL" id="AFYH01026383">
    <property type="status" value="NOT_ANNOTATED_CDS"/>
    <property type="molecule type" value="Genomic_DNA"/>
</dbReference>
<dbReference type="AlphaFoldDB" id="H2ZW09"/>
<dbReference type="EMBL" id="AFYH01026380">
    <property type="status" value="NOT_ANNOTATED_CDS"/>
    <property type="molecule type" value="Genomic_DNA"/>
</dbReference>
<dbReference type="PANTHER" id="PTHR28375">
    <property type="entry name" value="PROTEIN HINDERIN"/>
    <property type="match status" value="1"/>
</dbReference>
<dbReference type="EMBL" id="AFYH01026378">
    <property type="status" value="NOT_ANNOTATED_CDS"/>
    <property type="molecule type" value="Genomic_DNA"/>
</dbReference>
<feature type="region of interest" description="Disordered" evidence="2">
    <location>
        <begin position="449"/>
        <end position="474"/>
    </location>
</feature>
<reference evidence="4" key="1">
    <citation type="submission" date="2011-08" db="EMBL/GenBank/DDBJ databases">
        <title>The draft genome of Latimeria chalumnae.</title>
        <authorList>
            <person name="Di Palma F."/>
            <person name="Alfoldi J."/>
            <person name="Johnson J."/>
            <person name="Berlin A."/>
            <person name="Gnerre S."/>
            <person name="Jaffe D."/>
            <person name="MacCallum I."/>
            <person name="Young S."/>
            <person name="Walker B.J."/>
            <person name="Lander E."/>
            <person name="Lindblad-Toh K."/>
        </authorList>
    </citation>
    <scope>NUCLEOTIDE SEQUENCE [LARGE SCALE GENOMIC DNA]</scope>
    <source>
        <strain evidence="4">Wild caught</strain>
    </source>
</reference>
<dbReference type="EMBL" id="AFYH01026382">
    <property type="status" value="NOT_ANNOTATED_CDS"/>
    <property type="molecule type" value="Genomic_DNA"/>
</dbReference>
<dbReference type="EMBL" id="AFYH01026377">
    <property type="status" value="NOT_ANNOTATED_CDS"/>
    <property type="molecule type" value="Genomic_DNA"/>
</dbReference>
<dbReference type="STRING" id="7897.ENSLACP00000001580"/>
<dbReference type="InParanoid" id="H2ZW09"/>
<feature type="coiled-coil region" evidence="1">
    <location>
        <begin position="352"/>
        <end position="386"/>
    </location>
</feature>
<dbReference type="EMBL" id="AFYH01026385">
    <property type="status" value="NOT_ANNOTATED_CDS"/>
    <property type="molecule type" value="Genomic_DNA"/>
</dbReference>
<dbReference type="HOGENOM" id="CLU_033814_1_0_1"/>
<dbReference type="eggNOG" id="ENOG502QTY3">
    <property type="taxonomic scope" value="Eukaryota"/>
</dbReference>
<accession>H2ZW09</accession>
<sequence>MAEGAVAAGETVYWTRDGVSRKGNLRMGSKVKGHRVEEADTKLPVFASAGSVSFPKNEVEHPATTKQVLTEGGVRTACLKDLCPEDKRRIANLINELARVSEEKEETKERLKSEQESFEKKIRQLEEQNELIVKEREGLQQQYRECQELLKLYQQYLSEQQAKVNYSLSELRTTSPKQQVLNKKSSSTPASLGLDGSYLGLATEKAHYRTDKGSKSRNLGLLTTTYHNGKTELSSIETGSLDERQADRLLLENSFERTHENLSSEVRWLGRHPHGAHRDMDYIGGENGKAYDPEAMSCSHLGPLRREEKSQSRHQQCLGGRLCDRFCNCESLGARPQCEAAELRAGESSHQKRLSEERKQKLLLQKVELEVERERLQQLLVEQEAKLLYKQQQLYQSRLNYNRFKSCTVPKSEEFHDGLLANCRGKVMMTNGTYLHGSLFEPEDHNVSGLQMRRSSNASQSSERKSGSGKKTVGFLSEGGQLLYPEMEVRSAKRGLLSASKRDAATSPALASSRRELVTTATSPIQIDTSRYEASLLELVEAISPVSHTYLGDPHNLVKRSFTPHNGSHWTPAKHLALPFARGGINEDMEESRMLEDIFFI</sequence>
<dbReference type="OMA" id="TTCHYES"/>
<dbReference type="InterPro" id="IPR032736">
    <property type="entry name" value="Hinderin"/>
</dbReference>